<dbReference type="AlphaFoldDB" id="A0A4Z0R3L9"/>
<dbReference type="Gene3D" id="2.30.30.240">
    <property type="entry name" value="PRC-barrel domain"/>
    <property type="match status" value="2"/>
</dbReference>
<dbReference type="OrthoDB" id="53812at2"/>
<dbReference type="EMBL" id="SPQQ01000006">
    <property type="protein sequence ID" value="TGE36743.1"/>
    <property type="molecule type" value="Genomic_DNA"/>
</dbReference>
<comment type="caution">
    <text evidence="2">The sequence shown here is derived from an EMBL/GenBank/DDBJ whole genome shotgun (WGS) entry which is preliminary data.</text>
</comment>
<dbReference type="Pfam" id="PF05239">
    <property type="entry name" value="PRC"/>
    <property type="match status" value="1"/>
</dbReference>
<dbReference type="InterPro" id="IPR011033">
    <property type="entry name" value="PRC_barrel-like_sf"/>
</dbReference>
<name>A0A4Z0R3L9_9FIRM</name>
<evidence type="ECO:0000259" key="1">
    <source>
        <dbReference type="Pfam" id="PF05239"/>
    </source>
</evidence>
<organism evidence="2 3">
    <name type="scientific">Desulfosporosinus fructosivorans</name>
    <dbReference type="NCBI Taxonomy" id="2018669"/>
    <lineage>
        <taxon>Bacteria</taxon>
        <taxon>Bacillati</taxon>
        <taxon>Bacillota</taxon>
        <taxon>Clostridia</taxon>
        <taxon>Eubacteriales</taxon>
        <taxon>Desulfitobacteriaceae</taxon>
        <taxon>Desulfosporosinus</taxon>
    </lineage>
</organism>
<reference evidence="2 3" key="1">
    <citation type="submission" date="2019-03" db="EMBL/GenBank/DDBJ databases">
        <title>Draft Genome Sequence of Desulfosporosinus fructosivorans Strain 63.6F, Isolated from Marine Sediment in the Baltic Sea.</title>
        <authorList>
            <person name="Hausmann B."/>
            <person name="Vandieken V."/>
            <person name="Pjevac P."/>
            <person name="Schreck K."/>
            <person name="Herbold C.W."/>
            <person name="Loy A."/>
        </authorList>
    </citation>
    <scope>NUCLEOTIDE SEQUENCE [LARGE SCALE GENOMIC DNA]</scope>
    <source>
        <strain evidence="2 3">63.6F</strain>
    </source>
</reference>
<feature type="domain" description="PRC-barrel" evidence="1">
    <location>
        <begin position="93"/>
        <end position="130"/>
    </location>
</feature>
<sequence length="272" mass="30234">MTPTKEIIGLRIISILDGNQVGVVKDFVLNPKEKTLDFLIVDQPTDIFGAKVIAFADILGLGEFAIMIPHPGVIQDVTQNIDAQNLLKLDTHVLGTKVLTKKGQLIGVVTEILIDEETGRIATCLFESQGEMHQVEIEQIITLGKELLIVEGSPAVPNQQIMKPKIENEIPMPEESTLLEETDAADEVIEEVNVIEEVQPTEGTVSIVEKETEFNLFEQRQLQYFIGKKVNKDIVLDNAEILLAGELITPEIVTYITKRTTLMEVTSHLQKN</sequence>
<gene>
    <name evidence="2" type="ORF">E4K67_16630</name>
</gene>
<dbReference type="Proteomes" id="UP000298460">
    <property type="component" value="Unassembled WGS sequence"/>
</dbReference>
<proteinExistence type="predicted"/>
<dbReference type="InterPro" id="IPR027275">
    <property type="entry name" value="PRC-brl_dom"/>
</dbReference>
<accession>A0A4Z0R3L9</accession>
<dbReference type="SUPFAM" id="SSF50346">
    <property type="entry name" value="PRC-barrel domain"/>
    <property type="match status" value="2"/>
</dbReference>
<dbReference type="RefSeq" id="WP_135548687.1">
    <property type="nucleotide sequence ID" value="NZ_SPQQ01000006.1"/>
</dbReference>
<keyword evidence="3" id="KW-1185">Reference proteome</keyword>
<protein>
    <submittedName>
        <fullName evidence="2">Photosystem reaction center subunit H</fullName>
    </submittedName>
</protein>
<evidence type="ECO:0000313" key="2">
    <source>
        <dbReference type="EMBL" id="TGE36743.1"/>
    </source>
</evidence>
<evidence type="ECO:0000313" key="3">
    <source>
        <dbReference type="Proteomes" id="UP000298460"/>
    </source>
</evidence>